<evidence type="ECO:0000256" key="1">
    <source>
        <dbReference type="SAM" id="MobiDB-lite"/>
    </source>
</evidence>
<evidence type="ECO:0000313" key="3">
    <source>
        <dbReference type="Proteomes" id="UP000184255"/>
    </source>
</evidence>
<dbReference type="VEuPathDB" id="FungiDB:FMAN_14182"/>
<protein>
    <recommendedName>
        <fullName evidence="4">C2H2-type domain-containing protein</fullName>
    </recommendedName>
</protein>
<comment type="caution">
    <text evidence="2">The sequence shown here is derived from an EMBL/GenBank/DDBJ whole genome shotgun (WGS) entry which is preliminary data.</text>
</comment>
<dbReference type="RefSeq" id="XP_041690943.1">
    <property type="nucleotide sequence ID" value="XM_041825576.1"/>
</dbReference>
<gene>
    <name evidence="2" type="ORF">FMAN_14182</name>
</gene>
<feature type="region of interest" description="Disordered" evidence="1">
    <location>
        <begin position="76"/>
        <end position="126"/>
    </location>
</feature>
<accession>A0A1L7UL15</accession>
<sequence>MNGCGSIFAQQGVLKGHIRPRTRGKSCSSKDPGCWRRFRHSPHRRWHRRLYNKEILPYDIDGCPKRFLKLKTLQDHQQESYNQGKTPNRTDNYSPDDGQPPATPQLSPMTSSPHDPDDMDLDSQDDYRNRSRYLAGLPDKRREIPTSVPGYYHGIFKQTQLVFQEDAVTQQTYGVSRTGHPGVVMMTVPAQDELSEPFQQLSNIGRSAKTD</sequence>
<feature type="compositionally biased region" description="Polar residues" evidence="1">
    <location>
        <begin position="104"/>
        <end position="113"/>
    </location>
</feature>
<evidence type="ECO:0000313" key="2">
    <source>
        <dbReference type="EMBL" id="CVL08161.1"/>
    </source>
</evidence>
<dbReference type="Proteomes" id="UP000184255">
    <property type="component" value="Unassembled WGS sequence"/>
</dbReference>
<feature type="compositionally biased region" description="Polar residues" evidence="1">
    <location>
        <begin position="79"/>
        <end position="93"/>
    </location>
</feature>
<name>A0A1L7UL15_FUSMA</name>
<dbReference type="EMBL" id="FCQH01000022">
    <property type="protein sequence ID" value="CVL08161.1"/>
    <property type="molecule type" value="Genomic_DNA"/>
</dbReference>
<organism evidence="2 3">
    <name type="scientific">Fusarium mangiferae</name>
    <name type="common">Mango malformation disease fungus</name>
    <dbReference type="NCBI Taxonomy" id="192010"/>
    <lineage>
        <taxon>Eukaryota</taxon>
        <taxon>Fungi</taxon>
        <taxon>Dikarya</taxon>
        <taxon>Ascomycota</taxon>
        <taxon>Pezizomycotina</taxon>
        <taxon>Sordariomycetes</taxon>
        <taxon>Hypocreomycetidae</taxon>
        <taxon>Hypocreales</taxon>
        <taxon>Nectriaceae</taxon>
        <taxon>Fusarium</taxon>
        <taxon>Fusarium fujikuroi species complex</taxon>
    </lineage>
</organism>
<reference evidence="3" key="1">
    <citation type="journal article" date="2016" name="Genome Biol. Evol.">
        <title>Comparative 'omics' of the Fusarium fujikuroi species complex highlights differences in genetic potential and metabolite synthesis.</title>
        <authorList>
            <person name="Niehaus E.-M."/>
            <person name="Muensterkoetter M."/>
            <person name="Proctor R.H."/>
            <person name="Brown D.W."/>
            <person name="Sharon A."/>
            <person name="Idan Y."/>
            <person name="Oren-Young L."/>
            <person name="Sieber C.M."/>
            <person name="Novak O."/>
            <person name="Pencik A."/>
            <person name="Tarkowska D."/>
            <person name="Hromadova K."/>
            <person name="Freeman S."/>
            <person name="Maymon M."/>
            <person name="Elazar M."/>
            <person name="Youssef S.A."/>
            <person name="El-Shabrawy E.S.M."/>
            <person name="Shalaby A.B.A."/>
            <person name="Houterman P."/>
            <person name="Brock N.L."/>
            <person name="Burkhardt I."/>
            <person name="Tsavkelova E.A."/>
            <person name="Dickschat J.S."/>
            <person name="Galuszka P."/>
            <person name="Gueldener U."/>
            <person name="Tudzynski B."/>
        </authorList>
    </citation>
    <scope>NUCLEOTIDE SEQUENCE [LARGE SCALE GENOMIC DNA]</scope>
    <source>
        <strain evidence="3">MRC7560</strain>
    </source>
</reference>
<dbReference type="Gene3D" id="3.30.160.60">
    <property type="entry name" value="Classic Zinc Finger"/>
    <property type="match status" value="1"/>
</dbReference>
<evidence type="ECO:0008006" key="4">
    <source>
        <dbReference type="Google" id="ProtNLM"/>
    </source>
</evidence>
<keyword evidence="3" id="KW-1185">Reference proteome</keyword>
<dbReference type="AlphaFoldDB" id="A0A1L7UL15"/>
<dbReference type="GeneID" id="65093431"/>
<proteinExistence type="predicted"/>